<dbReference type="GO" id="GO:0016705">
    <property type="term" value="F:oxidoreductase activity, acting on paired donors, with incorporation or reduction of molecular oxygen"/>
    <property type="evidence" value="ECO:0007669"/>
    <property type="project" value="InterPro"/>
</dbReference>
<evidence type="ECO:0000256" key="6">
    <source>
        <dbReference type="ARBA" id="ARBA00043906"/>
    </source>
</evidence>
<comment type="similarity">
    <text evidence="1 8">Belongs to the cytochrome P450 family.</text>
</comment>
<keyword evidence="4 8" id="KW-0560">Oxidoreductase</keyword>
<dbReference type="InterPro" id="IPR001128">
    <property type="entry name" value="Cyt_P450"/>
</dbReference>
<comment type="caution">
    <text evidence="10">The sequence shown here is derived from an EMBL/GenBank/DDBJ whole genome shotgun (WGS) entry which is preliminary data.</text>
</comment>
<dbReference type="GO" id="GO:0008395">
    <property type="term" value="F:steroid hydroxylase activity"/>
    <property type="evidence" value="ECO:0007669"/>
    <property type="project" value="TreeGrafter"/>
</dbReference>
<protein>
    <submittedName>
        <fullName evidence="10">Uncharacterized protein</fullName>
    </submittedName>
</protein>
<keyword evidence="9" id="KW-1133">Transmembrane helix</keyword>
<dbReference type="Pfam" id="PF00067">
    <property type="entry name" value="p450"/>
    <property type="match status" value="1"/>
</dbReference>
<keyword evidence="3 7" id="KW-0479">Metal-binding</keyword>
<dbReference type="EMBL" id="CAJNOG010001958">
    <property type="protein sequence ID" value="CAF1481867.1"/>
    <property type="molecule type" value="Genomic_DNA"/>
</dbReference>
<keyword evidence="5 7" id="KW-0408">Iron</keyword>
<evidence type="ECO:0000256" key="9">
    <source>
        <dbReference type="SAM" id="Phobius"/>
    </source>
</evidence>
<dbReference type="InterPro" id="IPR036396">
    <property type="entry name" value="Cyt_P450_sf"/>
</dbReference>
<name>A0A815S0E8_9BILA</name>
<evidence type="ECO:0000256" key="4">
    <source>
        <dbReference type="ARBA" id="ARBA00023002"/>
    </source>
</evidence>
<evidence type="ECO:0000256" key="2">
    <source>
        <dbReference type="ARBA" id="ARBA00022617"/>
    </source>
</evidence>
<feature type="transmembrane region" description="Helical" evidence="9">
    <location>
        <begin position="39"/>
        <end position="64"/>
    </location>
</feature>
<dbReference type="InterPro" id="IPR017972">
    <property type="entry name" value="Cyt_P450_CS"/>
</dbReference>
<dbReference type="PROSITE" id="PS00086">
    <property type="entry name" value="CYTOCHROME_P450"/>
    <property type="match status" value="1"/>
</dbReference>
<organism evidence="10 12">
    <name type="scientific">Adineta steineri</name>
    <dbReference type="NCBI Taxonomy" id="433720"/>
    <lineage>
        <taxon>Eukaryota</taxon>
        <taxon>Metazoa</taxon>
        <taxon>Spiralia</taxon>
        <taxon>Gnathifera</taxon>
        <taxon>Rotifera</taxon>
        <taxon>Eurotatoria</taxon>
        <taxon>Bdelloidea</taxon>
        <taxon>Adinetida</taxon>
        <taxon>Adinetidae</taxon>
        <taxon>Adineta</taxon>
    </lineage>
</organism>
<comment type="function">
    <text evidence="6">Cytochromes P450 are a group of heme-thiolate monooxygenases. They oxidize a variety of structurally unrelated compounds, including steroids, fatty acids, and xenobiotics.</text>
</comment>
<keyword evidence="2 7" id="KW-0349">Heme</keyword>
<keyword evidence="9" id="KW-0812">Transmembrane</keyword>
<evidence type="ECO:0000313" key="10">
    <source>
        <dbReference type="EMBL" id="CAF1481867.1"/>
    </source>
</evidence>
<dbReference type="AlphaFoldDB" id="A0A815S0E8"/>
<evidence type="ECO:0000256" key="8">
    <source>
        <dbReference type="RuleBase" id="RU000461"/>
    </source>
</evidence>
<evidence type="ECO:0000256" key="3">
    <source>
        <dbReference type="ARBA" id="ARBA00022723"/>
    </source>
</evidence>
<evidence type="ECO:0000256" key="7">
    <source>
        <dbReference type="PIRSR" id="PIRSR602401-1"/>
    </source>
</evidence>
<dbReference type="Proteomes" id="UP000663845">
    <property type="component" value="Unassembled WGS sequence"/>
</dbReference>
<dbReference type="SUPFAM" id="SSF48264">
    <property type="entry name" value="Cytochrome P450"/>
    <property type="match status" value="1"/>
</dbReference>
<dbReference type="Proteomes" id="UP000663881">
    <property type="component" value="Unassembled WGS sequence"/>
</dbReference>
<dbReference type="PRINTS" id="PR00463">
    <property type="entry name" value="EP450I"/>
</dbReference>
<dbReference type="InterPro" id="IPR050705">
    <property type="entry name" value="Cytochrome_P450_3A"/>
</dbReference>
<keyword evidence="9" id="KW-0472">Membrane</keyword>
<dbReference type="GO" id="GO:0005506">
    <property type="term" value="F:iron ion binding"/>
    <property type="evidence" value="ECO:0007669"/>
    <property type="project" value="InterPro"/>
</dbReference>
<reference evidence="10" key="1">
    <citation type="submission" date="2021-02" db="EMBL/GenBank/DDBJ databases">
        <authorList>
            <person name="Nowell W R."/>
        </authorList>
    </citation>
    <scope>NUCLEOTIDE SEQUENCE</scope>
</reference>
<proteinExistence type="inferred from homology"/>
<evidence type="ECO:0000256" key="5">
    <source>
        <dbReference type="ARBA" id="ARBA00023004"/>
    </source>
</evidence>
<gene>
    <name evidence="10" type="ORF">JYZ213_LOCUS42419</name>
    <name evidence="11" type="ORF">OKA104_LOCUS28194</name>
</gene>
<comment type="cofactor">
    <cofactor evidence="7">
        <name>heme</name>
        <dbReference type="ChEBI" id="CHEBI:30413"/>
    </cofactor>
</comment>
<sequence>MLHHEGRIENEGLKDQSANQDEELYQWGNLKRTLNDKEILSQALTFMVAGYETTSALISFFFYIMATHQKVQKKLYIEIRQELGEDEITYEKINQLSYLDMVISETLRLYPPFIRFDRVASAPYELGIYHLPKGSVISVPVYPIHHDPITWPNPEEFIPERFLPAEKAKRHPMTYLPFGYGPRNCIAMRFALLKTKVAIVKTPLQLGKLAILASKTGIWLRATRRSQ</sequence>
<evidence type="ECO:0000313" key="12">
    <source>
        <dbReference type="Proteomes" id="UP000663845"/>
    </source>
</evidence>
<feature type="binding site" description="axial binding residue" evidence="7">
    <location>
        <position position="185"/>
    </location>
    <ligand>
        <name>heme</name>
        <dbReference type="ChEBI" id="CHEBI:30413"/>
    </ligand>
    <ligandPart>
        <name>Fe</name>
        <dbReference type="ChEBI" id="CHEBI:18248"/>
    </ligandPart>
</feature>
<accession>A0A815S0E8</accession>
<keyword evidence="8" id="KW-0503">Monooxygenase</keyword>
<dbReference type="PANTHER" id="PTHR24302:SF15">
    <property type="entry name" value="FATTY-ACID PEROXYGENASE"/>
    <property type="match status" value="1"/>
</dbReference>
<dbReference type="PANTHER" id="PTHR24302">
    <property type="entry name" value="CYTOCHROME P450 FAMILY 3"/>
    <property type="match status" value="1"/>
</dbReference>
<dbReference type="PRINTS" id="PR00385">
    <property type="entry name" value="P450"/>
</dbReference>
<dbReference type="InterPro" id="IPR002401">
    <property type="entry name" value="Cyt_P450_E_grp-I"/>
</dbReference>
<dbReference type="Gene3D" id="1.10.630.10">
    <property type="entry name" value="Cytochrome P450"/>
    <property type="match status" value="1"/>
</dbReference>
<dbReference type="GO" id="GO:0020037">
    <property type="term" value="F:heme binding"/>
    <property type="evidence" value="ECO:0007669"/>
    <property type="project" value="InterPro"/>
</dbReference>
<evidence type="ECO:0000256" key="1">
    <source>
        <dbReference type="ARBA" id="ARBA00010617"/>
    </source>
</evidence>
<evidence type="ECO:0000313" key="11">
    <source>
        <dbReference type="EMBL" id="CAF3972627.1"/>
    </source>
</evidence>
<dbReference type="EMBL" id="CAJOAY010002695">
    <property type="protein sequence ID" value="CAF3972627.1"/>
    <property type="molecule type" value="Genomic_DNA"/>
</dbReference>